<dbReference type="Pfam" id="PF01970">
    <property type="entry name" value="TctA"/>
    <property type="match status" value="1"/>
</dbReference>
<evidence type="ECO:0000313" key="4">
    <source>
        <dbReference type="Proteomes" id="UP001210678"/>
    </source>
</evidence>
<evidence type="ECO:0000259" key="2">
    <source>
        <dbReference type="Pfam" id="PF01970"/>
    </source>
</evidence>
<organism evidence="3 4">
    <name type="scientific">Vibrio algarum</name>
    <dbReference type="NCBI Taxonomy" id="3020714"/>
    <lineage>
        <taxon>Bacteria</taxon>
        <taxon>Pseudomonadati</taxon>
        <taxon>Pseudomonadota</taxon>
        <taxon>Gammaproteobacteria</taxon>
        <taxon>Vibrionales</taxon>
        <taxon>Vibrionaceae</taxon>
        <taxon>Vibrio</taxon>
    </lineage>
</organism>
<keyword evidence="4" id="KW-1185">Reference proteome</keyword>
<dbReference type="InterPro" id="IPR002823">
    <property type="entry name" value="DUF112_TM"/>
</dbReference>
<keyword evidence="1" id="KW-0472">Membrane</keyword>
<feature type="transmembrane region" description="Helical" evidence="1">
    <location>
        <begin position="20"/>
        <end position="48"/>
    </location>
</feature>
<evidence type="ECO:0000256" key="1">
    <source>
        <dbReference type="SAM" id="Phobius"/>
    </source>
</evidence>
<dbReference type="PANTHER" id="PTHR35342">
    <property type="entry name" value="TRICARBOXYLIC TRANSPORT PROTEIN"/>
    <property type="match status" value="1"/>
</dbReference>
<dbReference type="Proteomes" id="UP001210678">
    <property type="component" value="Unassembled WGS sequence"/>
</dbReference>
<feature type="transmembrane region" description="Helical" evidence="1">
    <location>
        <begin position="434"/>
        <end position="450"/>
    </location>
</feature>
<comment type="caution">
    <text evidence="3">The sequence shown here is derived from an EMBL/GenBank/DDBJ whole genome shotgun (WGS) entry which is preliminary data.</text>
</comment>
<feature type="transmembrane region" description="Helical" evidence="1">
    <location>
        <begin position="60"/>
        <end position="81"/>
    </location>
</feature>
<feature type="transmembrane region" description="Helical" evidence="1">
    <location>
        <begin position="386"/>
        <end position="407"/>
    </location>
</feature>
<feature type="transmembrane region" description="Helical" evidence="1">
    <location>
        <begin position="356"/>
        <end position="374"/>
    </location>
</feature>
<feature type="transmembrane region" description="Helical" evidence="1">
    <location>
        <begin position="168"/>
        <end position="186"/>
    </location>
</feature>
<feature type="domain" description="DUF112" evidence="2">
    <location>
        <begin position="20"/>
        <end position="441"/>
    </location>
</feature>
<reference evidence="3 4" key="1">
    <citation type="submission" date="2023-01" db="EMBL/GenBank/DDBJ databases">
        <title>Vibrio sp. KJ40-1 sp.nov, isolated from marine algae.</title>
        <authorList>
            <person name="Butt M."/>
            <person name="Kim J.M.J."/>
            <person name="Jeon C.O.C."/>
        </authorList>
    </citation>
    <scope>NUCLEOTIDE SEQUENCE [LARGE SCALE GENOMIC DNA]</scope>
    <source>
        <strain evidence="3 4">KJ40-1</strain>
    </source>
</reference>
<keyword evidence="1" id="KW-1133">Transmembrane helix</keyword>
<name>A0ABT4YTS0_9VIBR</name>
<dbReference type="PANTHER" id="PTHR35342:SF5">
    <property type="entry name" value="TRICARBOXYLIC TRANSPORT PROTEIN"/>
    <property type="match status" value="1"/>
</dbReference>
<feature type="transmembrane region" description="Helical" evidence="1">
    <location>
        <begin position="118"/>
        <end position="139"/>
    </location>
</feature>
<dbReference type="RefSeq" id="WP_272138249.1">
    <property type="nucleotide sequence ID" value="NZ_JAQLOI010000003.1"/>
</dbReference>
<feature type="transmembrane region" description="Helical" evidence="1">
    <location>
        <begin position="322"/>
        <end position="344"/>
    </location>
</feature>
<protein>
    <submittedName>
        <fullName evidence="3">Tripartite tricarboxylate transporter permease</fullName>
    </submittedName>
</protein>
<dbReference type="EMBL" id="JAQLOI010000003">
    <property type="protein sequence ID" value="MDB1124972.1"/>
    <property type="molecule type" value="Genomic_DNA"/>
</dbReference>
<feature type="transmembrane region" description="Helical" evidence="1">
    <location>
        <begin position="470"/>
        <end position="490"/>
    </location>
</feature>
<accession>A0ABT4YTS0</accession>
<evidence type="ECO:0000313" key="3">
    <source>
        <dbReference type="EMBL" id="MDB1124972.1"/>
    </source>
</evidence>
<proteinExistence type="predicted"/>
<gene>
    <name evidence="3" type="ORF">PGX00_15545</name>
</gene>
<sequence length="515" mass="54766">MDFNLLVEALQVVFLPTNFALIIMGMCLGVCFGTLPGISSSMGIVLMIPFTYYMGINASIIMLVAVYAGSAYGGSITAILFNTPGTAESVATTFDGYPMAQSGKAGKALGLAMSGSSFGGIFSVLVMLLLAPALSVIALEIQSPEYFALTLLGMACISSVGSKDLPKALSTGLIGILIALIGMDPMTGVSRLTFGQLNFLNGIEYIPIMIGSFAMAEVFKQVINRKTKNEKTTGDAGKVSLESISLKEFFKYKATVIKSAVIGTCVGILPGTGGSIASIVSYGEAARSSKNKEMFGKGAEEGVLAPETANNAAGGGAMIPTLVLGIPGSPTTAIILAALVLQGLQPGPQLMAEQPLLLYCIFFSMLIASIVVFFSGRYAVKAFAAVLKLPYGLIAPMIVMFSIIGAYARSNDMFQIWVMLAFGILGYFFSKFKFSAASLILGIVLGNMMEESFRRQLLISDGNFMSFFERPITVVILIAVVAVVLFPIISNMKEKRKHKKQLLLNGLMLCTMYYR</sequence>
<keyword evidence="1" id="KW-0812">Transmembrane</keyword>